<feature type="region of interest" description="Disordered" evidence="9">
    <location>
        <begin position="55"/>
        <end position="88"/>
    </location>
</feature>
<proteinExistence type="predicted"/>
<keyword evidence="6" id="KW-0804">Transcription</keyword>
<evidence type="ECO:0000256" key="4">
    <source>
        <dbReference type="ARBA" id="ARBA00022833"/>
    </source>
</evidence>
<evidence type="ECO:0000256" key="6">
    <source>
        <dbReference type="ARBA" id="ARBA00023163"/>
    </source>
</evidence>
<evidence type="ECO:0000313" key="11">
    <source>
        <dbReference type="EMBL" id="KAL1544704.1"/>
    </source>
</evidence>
<organism evidence="11 12">
    <name type="scientific">Salvia divinorum</name>
    <name type="common">Maria pastora</name>
    <name type="synonym">Diviner's sage</name>
    <dbReference type="NCBI Taxonomy" id="28513"/>
    <lineage>
        <taxon>Eukaryota</taxon>
        <taxon>Viridiplantae</taxon>
        <taxon>Streptophyta</taxon>
        <taxon>Embryophyta</taxon>
        <taxon>Tracheophyta</taxon>
        <taxon>Spermatophyta</taxon>
        <taxon>Magnoliopsida</taxon>
        <taxon>eudicotyledons</taxon>
        <taxon>Gunneridae</taxon>
        <taxon>Pentapetalae</taxon>
        <taxon>asterids</taxon>
        <taxon>lamiids</taxon>
        <taxon>Lamiales</taxon>
        <taxon>Lamiaceae</taxon>
        <taxon>Nepetoideae</taxon>
        <taxon>Mentheae</taxon>
        <taxon>Salviinae</taxon>
        <taxon>Salvia</taxon>
        <taxon>Salvia subgen. Calosphace</taxon>
    </lineage>
</organism>
<dbReference type="PANTHER" id="PTHR45801">
    <property type="entry name" value="OS07G0101800 PROTEIN"/>
    <property type="match status" value="1"/>
</dbReference>
<feature type="domain" description="C2H2-type" evidence="10">
    <location>
        <begin position="39"/>
        <end position="66"/>
    </location>
</feature>
<dbReference type="InterPro" id="IPR052426">
    <property type="entry name" value="Plant_dev_regulator"/>
</dbReference>
<sequence>MEHHSSTHYLMWSEFPTTMNHFRPPPFFEESLVWPPRSYPCTFCRRQFRSAQALGGHMNVHRRDRAKLKQSPPPPKTPPPINFRGEEDGGRWANCEETICKRHKFCSGFSTIDQEIDLELRLGAPAVKLGHIL</sequence>
<evidence type="ECO:0000256" key="5">
    <source>
        <dbReference type="ARBA" id="ARBA00023015"/>
    </source>
</evidence>
<dbReference type="EMBL" id="JBEAFC010000008">
    <property type="protein sequence ID" value="KAL1544704.1"/>
    <property type="molecule type" value="Genomic_DNA"/>
</dbReference>
<dbReference type="InterPro" id="IPR036236">
    <property type="entry name" value="Znf_C2H2_sf"/>
</dbReference>
<accession>A0ABD1GNI5</accession>
<evidence type="ECO:0000256" key="7">
    <source>
        <dbReference type="ARBA" id="ARBA00023242"/>
    </source>
</evidence>
<protein>
    <recommendedName>
        <fullName evidence="10">C2H2-type domain-containing protein</fullName>
    </recommendedName>
</protein>
<keyword evidence="7" id="KW-0539">Nucleus</keyword>
<keyword evidence="4" id="KW-0862">Zinc</keyword>
<evidence type="ECO:0000256" key="3">
    <source>
        <dbReference type="ARBA" id="ARBA00022771"/>
    </source>
</evidence>
<keyword evidence="12" id="KW-1185">Reference proteome</keyword>
<feature type="compositionally biased region" description="Basic residues" evidence="9">
    <location>
        <begin position="59"/>
        <end position="68"/>
    </location>
</feature>
<dbReference type="AlphaFoldDB" id="A0ABD1GNI5"/>
<evidence type="ECO:0000256" key="2">
    <source>
        <dbReference type="ARBA" id="ARBA00022723"/>
    </source>
</evidence>
<dbReference type="PANTHER" id="PTHR45801:SF107">
    <property type="entry name" value="TRANSCRIPTIONAL REGULATOR SUPERMAN-LIKE"/>
    <property type="match status" value="1"/>
</dbReference>
<dbReference type="Pfam" id="PF13912">
    <property type="entry name" value="zf-C2H2_6"/>
    <property type="match status" value="1"/>
</dbReference>
<evidence type="ECO:0000256" key="9">
    <source>
        <dbReference type="SAM" id="MobiDB-lite"/>
    </source>
</evidence>
<comment type="caution">
    <text evidence="11">The sequence shown here is derived from an EMBL/GenBank/DDBJ whole genome shotgun (WGS) entry which is preliminary data.</text>
</comment>
<evidence type="ECO:0000259" key="10">
    <source>
        <dbReference type="PROSITE" id="PS50157"/>
    </source>
</evidence>
<dbReference type="GO" id="GO:0008270">
    <property type="term" value="F:zinc ion binding"/>
    <property type="evidence" value="ECO:0007669"/>
    <property type="project" value="UniProtKB-KW"/>
</dbReference>
<dbReference type="PROSITE" id="PS50157">
    <property type="entry name" value="ZINC_FINGER_C2H2_2"/>
    <property type="match status" value="1"/>
</dbReference>
<evidence type="ECO:0000313" key="12">
    <source>
        <dbReference type="Proteomes" id="UP001567538"/>
    </source>
</evidence>
<keyword evidence="2" id="KW-0479">Metal-binding</keyword>
<dbReference type="Proteomes" id="UP001567538">
    <property type="component" value="Unassembled WGS sequence"/>
</dbReference>
<dbReference type="SUPFAM" id="SSF57667">
    <property type="entry name" value="beta-beta-alpha zinc fingers"/>
    <property type="match status" value="1"/>
</dbReference>
<gene>
    <name evidence="11" type="ORF">AAHA92_21522</name>
</gene>
<evidence type="ECO:0000256" key="8">
    <source>
        <dbReference type="PROSITE-ProRule" id="PRU00042"/>
    </source>
</evidence>
<keyword evidence="3 8" id="KW-0863">Zinc-finger</keyword>
<dbReference type="Gene3D" id="3.30.160.60">
    <property type="entry name" value="Classic Zinc Finger"/>
    <property type="match status" value="1"/>
</dbReference>
<dbReference type="InterPro" id="IPR013087">
    <property type="entry name" value="Znf_C2H2_type"/>
</dbReference>
<dbReference type="GO" id="GO:0005634">
    <property type="term" value="C:nucleus"/>
    <property type="evidence" value="ECO:0007669"/>
    <property type="project" value="UniProtKB-SubCell"/>
</dbReference>
<dbReference type="PROSITE" id="PS00028">
    <property type="entry name" value="ZINC_FINGER_C2H2_1"/>
    <property type="match status" value="1"/>
</dbReference>
<keyword evidence="5" id="KW-0805">Transcription regulation</keyword>
<reference evidence="11 12" key="1">
    <citation type="submission" date="2024-06" db="EMBL/GenBank/DDBJ databases">
        <title>A chromosome level genome sequence of Diviner's sage (Salvia divinorum).</title>
        <authorList>
            <person name="Ford S.A."/>
            <person name="Ro D.-K."/>
            <person name="Ness R.W."/>
            <person name="Phillips M.A."/>
        </authorList>
    </citation>
    <scope>NUCLEOTIDE SEQUENCE [LARGE SCALE GENOMIC DNA]</scope>
    <source>
        <strain evidence="11">SAF-2024a</strain>
        <tissue evidence="11">Leaf</tissue>
    </source>
</reference>
<comment type="subcellular location">
    <subcellularLocation>
        <location evidence="1">Nucleus</location>
    </subcellularLocation>
</comment>
<name>A0ABD1GNI5_SALDI</name>
<feature type="compositionally biased region" description="Pro residues" evidence="9">
    <location>
        <begin position="71"/>
        <end position="81"/>
    </location>
</feature>
<evidence type="ECO:0000256" key="1">
    <source>
        <dbReference type="ARBA" id="ARBA00004123"/>
    </source>
</evidence>